<dbReference type="NCBIfam" id="NF038039">
    <property type="entry name" value="WGxxGxxG-CTERM"/>
    <property type="match status" value="1"/>
</dbReference>
<evidence type="ECO:0008006" key="5">
    <source>
        <dbReference type="Google" id="ProtNLM"/>
    </source>
</evidence>
<sequence>MRIFPAALMALALATAAPALAQNTTANPGAPSTANPPTHVADHDDSGKWGWLGLLGLIGLAGLMPRKDRVAARTTLDNTSGAVRR</sequence>
<feature type="signal peptide" evidence="2">
    <location>
        <begin position="1"/>
        <end position="21"/>
    </location>
</feature>
<evidence type="ECO:0000313" key="3">
    <source>
        <dbReference type="EMBL" id="AWN40075.1"/>
    </source>
</evidence>
<dbReference type="EMBL" id="CP029550">
    <property type="protein sequence ID" value="AWN40075.1"/>
    <property type="molecule type" value="Genomic_DNA"/>
</dbReference>
<accession>A0A2U8W1X4</accession>
<reference evidence="4" key="1">
    <citation type="submission" date="2018-05" db="EMBL/GenBank/DDBJ databases">
        <title>Complete Genome Sequence of Methylobacterium sp. 17SD2-17.</title>
        <authorList>
            <person name="Srinivasan S."/>
        </authorList>
    </citation>
    <scope>NUCLEOTIDE SEQUENCE [LARGE SCALE GENOMIC DNA]</scope>
    <source>
        <strain evidence="4">17SD2-17</strain>
    </source>
</reference>
<dbReference type="Proteomes" id="UP000245926">
    <property type="component" value="Chromosome"/>
</dbReference>
<keyword evidence="4" id="KW-1185">Reference proteome</keyword>
<protein>
    <recommendedName>
        <fullName evidence="5">MYXO-CTERM domain-containing protein</fullName>
    </recommendedName>
</protein>
<dbReference type="AlphaFoldDB" id="A0A2U8W1X4"/>
<proteinExistence type="predicted"/>
<gene>
    <name evidence="3" type="ORF">DK389_05370</name>
</gene>
<name>A0A2U8W1X4_9HYPH</name>
<keyword evidence="2" id="KW-0732">Signal</keyword>
<evidence type="ECO:0000313" key="4">
    <source>
        <dbReference type="Proteomes" id="UP000245926"/>
    </source>
</evidence>
<organism evidence="3 4">
    <name type="scientific">Methylobacterium durans</name>
    <dbReference type="NCBI Taxonomy" id="2202825"/>
    <lineage>
        <taxon>Bacteria</taxon>
        <taxon>Pseudomonadati</taxon>
        <taxon>Pseudomonadota</taxon>
        <taxon>Alphaproteobacteria</taxon>
        <taxon>Hyphomicrobiales</taxon>
        <taxon>Methylobacteriaceae</taxon>
        <taxon>Methylobacterium</taxon>
    </lineage>
</organism>
<feature type="region of interest" description="Disordered" evidence="1">
    <location>
        <begin position="23"/>
        <end position="43"/>
    </location>
</feature>
<evidence type="ECO:0000256" key="1">
    <source>
        <dbReference type="SAM" id="MobiDB-lite"/>
    </source>
</evidence>
<dbReference type="KEGG" id="mets:DK389_05370"/>
<feature type="chain" id="PRO_5016139339" description="MYXO-CTERM domain-containing protein" evidence="2">
    <location>
        <begin position="22"/>
        <end position="85"/>
    </location>
</feature>
<evidence type="ECO:0000256" key="2">
    <source>
        <dbReference type="SAM" id="SignalP"/>
    </source>
</evidence>
<dbReference type="NCBIfam" id="NF041742">
    <property type="entry name" value="WGxxGxxG_fam"/>
    <property type="match status" value="1"/>
</dbReference>